<sequence>MRLPCPGRVLRGLPGETSKESSAQKRGWVRGVVSLNYVLYFLSFPALLEESKVKPPATCRSSSSFPAPASLPPPSVFFGPGTMGFFKWRLRWVIFLSWLQALRGGGFLIKNARLEKCLHASSHEAEKVGLADCKPHSPYYQWRWEAAARTVVNQKTGECLAVSDPQEFALAQLETCGEAAGTHQAWVCSRKGHLTLPGYGLHLSTKPGGHKAFLSREKDKFSRWKTAGEGTVCAAERHAGNAGLGDPVVESRNALVWIPERIHPLSIDTTSTPPTTLWEDGANATSIFPTNEGTSQEEDQERDTLQEKHERKAVGSQHSGTAWVTVMLILSPLAFILGVIILLLNIHHNKKKKQLSALKSRQVILEERRPLPGPPSAGPPTQNAPAPASPSLRHGEILIEWKDGTITPLFDSMNYSIC</sequence>
<evidence type="ECO:0000313" key="4">
    <source>
        <dbReference type="RefSeq" id="XP_072849107.1"/>
    </source>
</evidence>
<keyword evidence="3" id="KW-1185">Reference proteome</keyword>
<dbReference type="InterPro" id="IPR035992">
    <property type="entry name" value="Ricin_B-like_lectins"/>
</dbReference>
<reference evidence="3" key="1">
    <citation type="submission" date="2025-05" db="UniProtKB">
        <authorList>
            <consortium name="RefSeq"/>
        </authorList>
    </citation>
    <scope>NUCLEOTIDE SEQUENCE [LARGE SCALE GENOMIC DNA]</scope>
</reference>
<dbReference type="GeneID" id="110080488"/>
<feature type="region of interest" description="Disordered" evidence="1">
    <location>
        <begin position="268"/>
        <end position="316"/>
    </location>
</feature>
<dbReference type="RefSeq" id="XP_072849107.1">
    <property type="nucleotide sequence ID" value="XM_072993006.1"/>
</dbReference>
<evidence type="ECO:0000256" key="1">
    <source>
        <dbReference type="SAM" id="MobiDB-lite"/>
    </source>
</evidence>
<gene>
    <name evidence="4" type="primary">LOC110080488</name>
</gene>
<dbReference type="PROSITE" id="PS50231">
    <property type="entry name" value="RICIN_B_LECTIN"/>
    <property type="match status" value="1"/>
</dbReference>
<proteinExistence type="predicted"/>
<keyword evidence="2" id="KW-0472">Membrane</keyword>
<dbReference type="Gene3D" id="2.80.10.50">
    <property type="match status" value="1"/>
</dbReference>
<dbReference type="SUPFAM" id="SSF50370">
    <property type="entry name" value="Ricin B-like lectins"/>
    <property type="match status" value="1"/>
</dbReference>
<keyword evidence="2" id="KW-1133">Transmembrane helix</keyword>
<dbReference type="InterPro" id="IPR052678">
    <property type="entry name" value="OST-beta_subunit"/>
</dbReference>
<evidence type="ECO:0000313" key="3">
    <source>
        <dbReference type="Proteomes" id="UP001652642"/>
    </source>
</evidence>
<dbReference type="Proteomes" id="UP001652642">
    <property type="component" value="Chromosome 2"/>
</dbReference>
<name>A0ABM5FUN0_9SAUR</name>
<keyword evidence="2" id="KW-0812">Transmembrane</keyword>
<protein>
    <submittedName>
        <fullName evidence="4">Uncharacterized protein isoform X1</fullName>
    </submittedName>
</protein>
<feature type="compositionally biased region" description="Polar residues" evidence="1">
    <location>
        <begin position="283"/>
        <end position="294"/>
    </location>
</feature>
<feature type="transmembrane region" description="Helical" evidence="2">
    <location>
        <begin position="322"/>
        <end position="344"/>
    </location>
</feature>
<evidence type="ECO:0000256" key="2">
    <source>
        <dbReference type="SAM" id="Phobius"/>
    </source>
</evidence>
<dbReference type="PANTHER" id="PTHR36129">
    <property type="entry name" value="ORGANIC SOLUTE TRANSPORTER SUBUNIT BETA-RELATED"/>
    <property type="match status" value="1"/>
</dbReference>
<organism evidence="3 4">
    <name type="scientific">Pogona vitticeps</name>
    <name type="common">central bearded dragon</name>
    <dbReference type="NCBI Taxonomy" id="103695"/>
    <lineage>
        <taxon>Eukaryota</taxon>
        <taxon>Metazoa</taxon>
        <taxon>Chordata</taxon>
        <taxon>Craniata</taxon>
        <taxon>Vertebrata</taxon>
        <taxon>Euteleostomi</taxon>
        <taxon>Lepidosauria</taxon>
        <taxon>Squamata</taxon>
        <taxon>Bifurcata</taxon>
        <taxon>Unidentata</taxon>
        <taxon>Episquamata</taxon>
        <taxon>Toxicofera</taxon>
        <taxon>Iguania</taxon>
        <taxon>Acrodonta</taxon>
        <taxon>Agamidae</taxon>
        <taxon>Amphibolurinae</taxon>
        <taxon>Pogona</taxon>
    </lineage>
</organism>
<dbReference type="PANTHER" id="PTHR36129:SF2">
    <property type="entry name" value="RICIN B LECTIN DOMAIN-CONTAINING PROTEIN"/>
    <property type="match status" value="1"/>
</dbReference>
<accession>A0ABM5FUN0</accession>
<feature type="compositionally biased region" description="Basic and acidic residues" evidence="1">
    <location>
        <begin position="302"/>
        <end position="313"/>
    </location>
</feature>
<reference evidence="4" key="2">
    <citation type="submission" date="2025-08" db="UniProtKB">
        <authorList>
            <consortium name="RefSeq"/>
        </authorList>
    </citation>
    <scope>IDENTIFICATION</scope>
</reference>
<feature type="region of interest" description="Disordered" evidence="1">
    <location>
        <begin position="368"/>
        <end position="390"/>
    </location>
</feature>